<dbReference type="Pfam" id="PF19580">
    <property type="entry name" value="Exo_endo_phos_3"/>
    <property type="match status" value="1"/>
</dbReference>
<evidence type="ECO:0000313" key="2">
    <source>
        <dbReference type="EMBL" id="KGO91820.1"/>
    </source>
</evidence>
<evidence type="ECO:0000313" key="3">
    <source>
        <dbReference type="Proteomes" id="UP000030111"/>
    </source>
</evidence>
<organism evidence="2 3">
    <name type="scientific">Flavobacterium subsaxonicum WB 4.1-42 = DSM 21790</name>
    <dbReference type="NCBI Taxonomy" id="1121898"/>
    <lineage>
        <taxon>Bacteria</taxon>
        <taxon>Pseudomonadati</taxon>
        <taxon>Bacteroidota</taxon>
        <taxon>Flavobacteriia</taxon>
        <taxon>Flavobacteriales</taxon>
        <taxon>Flavobacteriaceae</taxon>
        <taxon>Flavobacterium</taxon>
    </lineage>
</organism>
<protein>
    <submittedName>
        <fullName evidence="2">Endonuclease</fullName>
    </submittedName>
</protein>
<gene>
    <name evidence="2" type="ORF">Q766_16430</name>
</gene>
<dbReference type="STRING" id="1121898.GCA_000422725_03761"/>
<dbReference type="InterPro" id="IPR036691">
    <property type="entry name" value="Endo/exonu/phosph_ase_sf"/>
</dbReference>
<dbReference type="Gene3D" id="3.60.10.10">
    <property type="entry name" value="Endonuclease/exonuclease/phosphatase"/>
    <property type="match status" value="1"/>
</dbReference>
<dbReference type="PANTHER" id="PTHR42834">
    <property type="entry name" value="ENDONUCLEASE/EXONUCLEASE/PHOSPHATASE FAMILY PROTEIN (AFU_ORTHOLOGUE AFUA_3G09210)"/>
    <property type="match status" value="1"/>
</dbReference>
<sequence>MCLFVSTVNGQDKKYKVQTIAFYNVENLYDTINDTKVNDEEFMPNGKQFWTAAKYQKKLANLARVIAGIGSGENPNNAPVIIGLAEVENRGVLEDLIKQPLLIEKDYGIVHFDSPDRRGSDVALLYQKKLFKPTSYRNIGLYRTLAAVAGEELDENTEDKPDTYKGRIFTRDQLLVTGMLDGEEVSFIVNHWPSRSGGEKKSSPSRDAAAVLNKKIVDSLYHVNPLAKIINMGDFNDGPYNNSIKKTLGAKGFKDEVKQGGLFNPMERMSKEGNGTLAYYDSWDIFDQMLVSQPLLGKDFSSYRFWKAGIYNPTFIKQGTGRYSEYPLRTTNGEVGFSDHFPVYLYLIKEGKK</sequence>
<keyword evidence="2" id="KW-0378">Hydrolase</keyword>
<dbReference type="InterPro" id="IPR005135">
    <property type="entry name" value="Endo/exonuclease/phosphatase"/>
</dbReference>
<dbReference type="OrthoDB" id="9802724at2"/>
<evidence type="ECO:0000259" key="1">
    <source>
        <dbReference type="Pfam" id="PF19580"/>
    </source>
</evidence>
<keyword evidence="2" id="KW-0255">Endonuclease</keyword>
<dbReference type="AlphaFoldDB" id="A0A0A2MUB9"/>
<keyword evidence="3" id="KW-1185">Reference proteome</keyword>
<dbReference type="PANTHER" id="PTHR42834:SF1">
    <property type="entry name" value="ENDONUCLEASE_EXONUCLEASE_PHOSPHATASE FAMILY PROTEIN (AFU_ORTHOLOGUE AFUA_3G09210)"/>
    <property type="match status" value="1"/>
</dbReference>
<name>A0A0A2MUB9_9FLAO</name>
<proteinExistence type="predicted"/>
<dbReference type="eggNOG" id="COG2374">
    <property type="taxonomic scope" value="Bacteria"/>
</dbReference>
<accession>A0A0A2MUB9</accession>
<comment type="caution">
    <text evidence="2">The sequence shown here is derived from an EMBL/GenBank/DDBJ whole genome shotgun (WGS) entry which is preliminary data.</text>
</comment>
<dbReference type="Proteomes" id="UP000030111">
    <property type="component" value="Unassembled WGS sequence"/>
</dbReference>
<reference evidence="2 3" key="1">
    <citation type="submission" date="2013-09" db="EMBL/GenBank/DDBJ databases">
        <authorList>
            <person name="Zeng Z."/>
            <person name="Chen C."/>
        </authorList>
    </citation>
    <scope>NUCLEOTIDE SEQUENCE [LARGE SCALE GENOMIC DNA]</scope>
    <source>
        <strain evidence="2 3">WB 4.1-42</strain>
    </source>
</reference>
<keyword evidence="2" id="KW-0540">Nuclease</keyword>
<dbReference type="GO" id="GO:0004519">
    <property type="term" value="F:endonuclease activity"/>
    <property type="evidence" value="ECO:0007669"/>
    <property type="project" value="UniProtKB-KW"/>
</dbReference>
<dbReference type="EMBL" id="JRLY01000015">
    <property type="protein sequence ID" value="KGO91820.1"/>
    <property type="molecule type" value="Genomic_DNA"/>
</dbReference>
<feature type="domain" description="Endonuclease/exonuclease/phosphatase" evidence="1">
    <location>
        <begin position="19"/>
        <end position="349"/>
    </location>
</feature>
<dbReference type="SUPFAM" id="SSF56219">
    <property type="entry name" value="DNase I-like"/>
    <property type="match status" value="1"/>
</dbReference>